<sequence>MARWLSGGVEDGERGSIAPAIPIIAMVLLLLGGLVIDASRQLNERGEAVAFAEEAARAGAQGVDLKKDKLGLDAPMARQRVADYCRTVLARGSVSSCTLIGIETVSGNDPRPLVVHTKVTMRIPATLLGIVGVQHLSATGEGRARPYEGLDRSDAH</sequence>
<protein>
    <recommendedName>
        <fullName evidence="2">Putative Flp pilus-assembly TadG-like N-terminal domain-containing protein</fullName>
    </recommendedName>
</protein>
<evidence type="ECO:0000256" key="1">
    <source>
        <dbReference type="SAM" id="Phobius"/>
    </source>
</evidence>
<feature type="transmembrane region" description="Helical" evidence="1">
    <location>
        <begin position="16"/>
        <end position="36"/>
    </location>
</feature>
<dbReference type="RefSeq" id="WP_052595415.1">
    <property type="nucleotide sequence ID" value="NZ_CP011112.1"/>
</dbReference>
<proteinExistence type="predicted"/>
<gene>
    <name evidence="3" type="ORF">VV02_23020</name>
</gene>
<dbReference type="STRING" id="571913.VV02_23020"/>
<dbReference type="KEGG" id="lmoi:VV02_23020"/>
<dbReference type="Proteomes" id="UP000066480">
    <property type="component" value="Chromosome"/>
</dbReference>
<evidence type="ECO:0000313" key="4">
    <source>
        <dbReference type="Proteomes" id="UP000066480"/>
    </source>
</evidence>
<dbReference type="Pfam" id="PF13400">
    <property type="entry name" value="Tad"/>
    <property type="match status" value="1"/>
</dbReference>
<name>A0A0K1JMX0_9MICO</name>
<dbReference type="InterPro" id="IPR028087">
    <property type="entry name" value="Tad_N"/>
</dbReference>
<dbReference type="AlphaFoldDB" id="A0A0K1JMX0"/>
<keyword evidence="4" id="KW-1185">Reference proteome</keyword>
<organism evidence="3 4">
    <name type="scientific">Luteipulveratus mongoliensis</name>
    <dbReference type="NCBI Taxonomy" id="571913"/>
    <lineage>
        <taxon>Bacteria</taxon>
        <taxon>Bacillati</taxon>
        <taxon>Actinomycetota</taxon>
        <taxon>Actinomycetes</taxon>
        <taxon>Micrococcales</taxon>
        <taxon>Dermacoccaceae</taxon>
        <taxon>Luteipulveratus</taxon>
    </lineage>
</organism>
<keyword evidence="1" id="KW-0812">Transmembrane</keyword>
<feature type="domain" description="Putative Flp pilus-assembly TadG-like N-terminal" evidence="2">
    <location>
        <begin position="15"/>
        <end position="61"/>
    </location>
</feature>
<dbReference type="OrthoDB" id="4868206at2"/>
<accession>A0A0K1JMX0</accession>
<evidence type="ECO:0000313" key="3">
    <source>
        <dbReference type="EMBL" id="AKU18064.1"/>
    </source>
</evidence>
<reference evidence="3 4" key="1">
    <citation type="submission" date="2015-03" db="EMBL/GenBank/DDBJ databases">
        <title>Luteipulveratus halotolerans sp. nov., a novel actinobacterium (Dermacoccaceae) from Sarawak, Malaysia.</title>
        <authorList>
            <person name="Juboi H."/>
            <person name="Basik A."/>
            <person name="Shamsul S.S."/>
            <person name="Arnold P."/>
            <person name="Schmitt E.K."/>
            <person name="Sanglier J.-J."/>
            <person name="Yeo T."/>
        </authorList>
    </citation>
    <scope>NUCLEOTIDE SEQUENCE [LARGE SCALE GENOMIC DNA]</scope>
    <source>
        <strain evidence="3 4">MN07-A0370</strain>
    </source>
</reference>
<keyword evidence="1" id="KW-1133">Transmembrane helix</keyword>
<dbReference type="EMBL" id="CP011112">
    <property type="protein sequence ID" value="AKU18064.1"/>
    <property type="molecule type" value="Genomic_DNA"/>
</dbReference>
<evidence type="ECO:0000259" key="2">
    <source>
        <dbReference type="Pfam" id="PF13400"/>
    </source>
</evidence>
<keyword evidence="1" id="KW-0472">Membrane</keyword>